<protein>
    <submittedName>
        <fullName evidence="2">Uncharacterized protein</fullName>
    </submittedName>
</protein>
<evidence type="ECO:0000313" key="2">
    <source>
        <dbReference type="EMBL" id="GAW26134.1"/>
    </source>
</evidence>
<proteinExistence type="predicted"/>
<dbReference type="Proteomes" id="UP000054516">
    <property type="component" value="Unassembled WGS sequence"/>
</dbReference>
<dbReference type="EMBL" id="DF977467">
    <property type="protein sequence ID" value="GAW26134.1"/>
    <property type="molecule type" value="Genomic_DNA"/>
</dbReference>
<name>A0A1S8A7Q9_ROSNE</name>
<dbReference type="AlphaFoldDB" id="A0A1S8A7Q9"/>
<evidence type="ECO:0000313" key="3">
    <source>
        <dbReference type="Proteomes" id="UP000054516"/>
    </source>
</evidence>
<gene>
    <name evidence="2" type="ORF">SAMD00023353_2200660</name>
</gene>
<organism evidence="2">
    <name type="scientific">Rosellinia necatrix</name>
    <name type="common">White root-rot fungus</name>
    <dbReference type="NCBI Taxonomy" id="77044"/>
    <lineage>
        <taxon>Eukaryota</taxon>
        <taxon>Fungi</taxon>
        <taxon>Dikarya</taxon>
        <taxon>Ascomycota</taxon>
        <taxon>Pezizomycotina</taxon>
        <taxon>Sordariomycetes</taxon>
        <taxon>Xylariomycetidae</taxon>
        <taxon>Xylariales</taxon>
        <taxon>Xylariaceae</taxon>
        <taxon>Rosellinia</taxon>
    </lineage>
</organism>
<reference evidence="2" key="1">
    <citation type="submission" date="2016-03" db="EMBL/GenBank/DDBJ databases">
        <title>Draft genome sequence of Rosellinia necatrix.</title>
        <authorList>
            <person name="Kanematsu S."/>
        </authorList>
    </citation>
    <scope>NUCLEOTIDE SEQUENCE [LARGE SCALE GENOMIC DNA]</scope>
    <source>
        <strain evidence="2">W97</strain>
    </source>
</reference>
<accession>A0A1S8A7Q9</accession>
<keyword evidence="3" id="KW-1185">Reference proteome</keyword>
<sequence length="191" mass="20356">MSKPKEPTSTATSPVRKLGDNLAMLGREGIFNQGIMWARDFRTGPCELADLYDNQPQDTDRAKSDLHSVAATCHSDHAGRNPTGESGDPNDQAKKTGTAGGMKRKLPMFGSIDMLAKGCGEWARVDAPVTGDMAHYARDTLGLGSPDGQPIDSLRPGGPGIWASSHPDQTSLADITLLLSRWPQDVQTAGN</sequence>
<feature type="region of interest" description="Disordered" evidence="1">
    <location>
        <begin position="74"/>
        <end position="102"/>
    </location>
</feature>
<evidence type="ECO:0000256" key="1">
    <source>
        <dbReference type="SAM" id="MobiDB-lite"/>
    </source>
</evidence>